<evidence type="ECO:0000313" key="1">
    <source>
        <dbReference type="EMBL" id="KAI4352452.1"/>
    </source>
</evidence>
<protein>
    <submittedName>
        <fullName evidence="1">Uncharacterized protein</fullName>
    </submittedName>
</protein>
<comment type="caution">
    <text evidence="1">The sequence shown here is derived from an EMBL/GenBank/DDBJ whole genome shotgun (WGS) entry which is preliminary data.</text>
</comment>
<sequence>MVMAESWGQLRLPARGRKYWSVRERECLIFGRTKSKNDVVGCGNSEEKAFNLWESQPKYVKEGERKRGWGSGGSGCLWRRHHRANLKNFHGIWFRHEEEIGDVLSALGCCLEFNGHVTCF</sequence>
<name>A0ACB9PUR4_BAUVA</name>
<dbReference type="Proteomes" id="UP000828941">
    <property type="component" value="Chromosome 3"/>
</dbReference>
<evidence type="ECO:0000313" key="2">
    <source>
        <dbReference type="Proteomes" id="UP000828941"/>
    </source>
</evidence>
<accession>A0ACB9PUR4</accession>
<keyword evidence="2" id="KW-1185">Reference proteome</keyword>
<gene>
    <name evidence="1" type="ORF">L6164_006702</name>
</gene>
<reference evidence="1 2" key="1">
    <citation type="journal article" date="2022" name="DNA Res.">
        <title>Chromosomal-level genome assembly of the orchid tree Bauhinia variegata (Leguminosae; Cercidoideae) supports the allotetraploid origin hypothesis of Bauhinia.</title>
        <authorList>
            <person name="Zhong Y."/>
            <person name="Chen Y."/>
            <person name="Zheng D."/>
            <person name="Pang J."/>
            <person name="Liu Y."/>
            <person name="Luo S."/>
            <person name="Meng S."/>
            <person name="Qian L."/>
            <person name="Wei D."/>
            <person name="Dai S."/>
            <person name="Zhou R."/>
        </authorList>
    </citation>
    <scope>NUCLEOTIDE SEQUENCE [LARGE SCALE GENOMIC DNA]</scope>
    <source>
        <strain evidence="1">BV-YZ2020</strain>
    </source>
</reference>
<organism evidence="1 2">
    <name type="scientific">Bauhinia variegata</name>
    <name type="common">Purple orchid tree</name>
    <name type="synonym">Phanera variegata</name>
    <dbReference type="NCBI Taxonomy" id="167791"/>
    <lineage>
        <taxon>Eukaryota</taxon>
        <taxon>Viridiplantae</taxon>
        <taxon>Streptophyta</taxon>
        <taxon>Embryophyta</taxon>
        <taxon>Tracheophyta</taxon>
        <taxon>Spermatophyta</taxon>
        <taxon>Magnoliopsida</taxon>
        <taxon>eudicotyledons</taxon>
        <taxon>Gunneridae</taxon>
        <taxon>Pentapetalae</taxon>
        <taxon>rosids</taxon>
        <taxon>fabids</taxon>
        <taxon>Fabales</taxon>
        <taxon>Fabaceae</taxon>
        <taxon>Cercidoideae</taxon>
        <taxon>Cercideae</taxon>
        <taxon>Bauhiniinae</taxon>
        <taxon>Bauhinia</taxon>
    </lineage>
</organism>
<dbReference type="EMBL" id="CM039428">
    <property type="protein sequence ID" value="KAI4352452.1"/>
    <property type="molecule type" value="Genomic_DNA"/>
</dbReference>
<proteinExistence type="predicted"/>